<feature type="region of interest" description="Disordered" evidence="1">
    <location>
        <begin position="1"/>
        <end position="85"/>
    </location>
</feature>
<organism evidence="2 3">
    <name type="scientific">Spongiactinospora gelatinilytica</name>
    <dbReference type="NCBI Taxonomy" id="2666298"/>
    <lineage>
        <taxon>Bacteria</taxon>
        <taxon>Bacillati</taxon>
        <taxon>Actinomycetota</taxon>
        <taxon>Actinomycetes</taxon>
        <taxon>Streptosporangiales</taxon>
        <taxon>Streptosporangiaceae</taxon>
        <taxon>Spongiactinospora</taxon>
    </lineage>
</organism>
<name>A0A2W2EKA3_9ACTN</name>
<evidence type="ECO:0000313" key="2">
    <source>
        <dbReference type="EMBL" id="PZG17165.1"/>
    </source>
</evidence>
<evidence type="ECO:0000256" key="1">
    <source>
        <dbReference type="SAM" id="MobiDB-lite"/>
    </source>
</evidence>
<dbReference type="EMBL" id="POUA01000707">
    <property type="protein sequence ID" value="PZG17165.1"/>
    <property type="molecule type" value="Genomic_DNA"/>
</dbReference>
<sequence length="85" mass="8779">YRGAGGSGLLTARGEQGLRFGLLGPERRPPLTRATERGTTRHRTGLTGLPERVGRHGTGPARHRTVSAGRRGVLADGPGSGGEGL</sequence>
<dbReference type="Proteomes" id="UP000248544">
    <property type="component" value="Unassembled WGS sequence"/>
</dbReference>
<comment type="caution">
    <text evidence="2">The sequence shown here is derived from an EMBL/GenBank/DDBJ whole genome shotgun (WGS) entry which is preliminary data.</text>
</comment>
<accession>A0A2W2EKA3</accession>
<reference evidence="2 3" key="1">
    <citation type="submission" date="2018-01" db="EMBL/GenBank/DDBJ databases">
        <title>Draft genome sequence of Sphaerisporangium sp. 7K107.</title>
        <authorList>
            <person name="Sahin N."/>
            <person name="Saygin H."/>
            <person name="Ay H."/>
        </authorList>
    </citation>
    <scope>NUCLEOTIDE SEQUENCE [LARGE SCALE GENOMIC DNA]</scope>
    <source>
        <strain evidence="2 3">7K107</strain>
    </source>
</reference>
<gene>
    <name evidence="2" type="ORF">C1I98_38755</name>
</gene>
<protein>
    <submittedName>
        <fullName evidence="2">Uncharacterized protein</fullName>
    </submittedName>
</protein>
<feature type="compositionally biased region" description="Basic and acidic residues" evidence="1">
    <location>
        <begin position="25"/>
        <end position="39"/>
    </location>
</feature>
<proteinExistence type="predicted"/>
<dbReference type="RefSeq" id="WP_233508571.1">
    <property type="nucleotide sequence ID" value="NZ_POUA01000707.1"/>
</dbReference>
<evidence type="ECO:0000313" key="3">
    <source>
        <dbReference type="Proteomes" id="UP000248544"/>
    </source>
</evidence>
<feature type="non-terminal residue" evidence="2">
    <location>
        <position position="1"/>
    </location>
</feature>
<dbReference type="AlphaFoldDB" id="A0A2W2EKA3"/>
<keyword evidence="3" id="KW-1185">Reference proteome</keyword>